<reference evidence="6" key="1">
    <citation type="submission" date="2025-08" db="UniProtKB">
        <authorList>
            <consortium name="Ensembl"/>
        </authorList>
    </citation>
    <scope>IDENTIFICATION</scope>
</reference>
<feature type="disulfide bond" evidence="4">
    <location>
        <begin position="52"/>
        <end position="95"/>
    </location>
</feature>
<dbReference type="InterPro" id="IPR035976">
    <property type="entry name" value="Sushi/SCR/CCP_sf"/>
</dbReference>
<dbReference type="SUPFAM" id="SSF57535">
    <property type="entry name" value="Complement control module/SCR domain"/>
    <property type="match status" value="1"/>
</dbReference>
<evidence type="ECO:0000256" key="3">
    <source>
        <dbReference type="ARBA" id="ARBA00023157"/>
    </source>
</evidence>
<dbReference type="CDD" id="cd00033">
    <property type="entry name" value="CCP"/>
    <property type="match status" value="1"/>
</dbReference>
<evidence type="ECO:0000259" key="5">
    <source>
        <dbReference type="PROSITE" id="PS50923"/>
    </source>
</evidence>
<dbReference type="SMART" id="SM00032">
    <property type="entry name" value="CCP"/>
    <property type="match status" value="2"/>
</dbReference>
<dbReference type="FunFam" id="2.10.70.10:FF:000026">
    <property type="entry name" value="Complement inhibitory factor H"/>
    <property type="match status" value="1"/>
</dbReference>
<dbReference type="Gene3D" id="2.10.70.10">
    <property type="entry name" value="Complement Module, domain 1"/>
    <property type="match status" value="1"/>
</dbReference>
<reference evidence="6" key="2">
    <citation type="submission" date="2025-09" db="UniProtKB">
        <authorList>
            <consortium name="Ensembl"/>
        </authorList>
    </citation>
    <scope>IDENTIFICATION</scope>
</reference>
<proteinExistence type="predicted"/>
<dbReference type="InterPro" id="IPR051503">
    <property type="entry name" value="ComplSys_Reg/VirEntry_Med"/>
</dbReference>
<dbReference type="Ensembl" id="ENSCAFT00020024242.1">
    <property type="protein sequence ID" value="ENSCAFP00020020945.1"/>
    <property type="gene ID" value="ENSCAFG00020016560.1"/>
</dbReference>
<feature type="domain" description="Sushi" evidence="5">
    <location>
        <begin position="50"/>
        <end position="108"/>
    </location>
</feature>
<dbReference type="GeneTree" id="ENSGT00940000154386"/>
<evidence type="ECO:0000256" key="4">
    <source>
        <dbReference type="PROSITE-ProRule" id="PRU00302"/>
    </source>
</evidence>
<organism evidence="6 7">
    <name type="scientific">Canis lupus dingo</name>
    <name type="common">dingo</name>
    <dbReference type="NCBI Taxonomy" id="286419"/>
    <lineage>
        <taxon>Eukaryota</taxon>
        <taxon>Metazoa</taxon>
        <taxon>Chordata</taxon>
        <taxon>Craniata</taxon>
        <taxon>Vertebrata</taxon>
        <taxon>Euteleostomi</taxon>
        <taxon>Mammalia</taxon>
        <taxon>Eutheria</taxon>
        <taxon>Laurasiatheria</taxon>
        <taxon>Carnivora</taxon>
        <taxon>Caniformia</taxon>
        <taxon>Canidae</taxon>
        <taxon>Canis</taxon>
    </lineage>
</organism>
<sequence length="181" mass="19991">MHDSIPHILGSYQYGVRSHNCAEGFGINGPAFVKYLGEKWSHPPECINIVKCGPPPPIANGEIISLPLPVYAPGSSVEYQCQALYTLRGNRNIICSNGQWSEAPKCLGKYLIKCGPPLLIAKGDITSFPLSVYALYVLWGNRNIVCSNGQWSESLKCLGKYFNILIDIGKISIMNMMFCYL</sequence>
<evidence type="ECO:0000256" key="2">
    <source>
        <dbReference type="ARBA" id="ARBA00022729"/>
    </source>
</evidence>
<dbReference type="GO" id="GO:0001851">
    <property type="term" value="F:complement component C3b binding"/>
    <property type="evidence" value="ECO:0007669"/>
    <property type="project" value="TreeGrafter"/>
</dbReference>
<protein>
    <recommendedName>
        <fullName evidence="5">Sushi domain-containing protein</fullName>
    </recommendedName>
</protein>
<dbReference type="GO" id="GO:0005615">
    <property type="term" value="C:extracellular space"/>
    <property type="evidence" value="ECO:0007669"/>
    <property type="project" value="TreeGrafter"/>
</dbReference>
<keyword evidence="2" id="KW-0732">Signal</keyword>
<dbReference type="Pfam" id="PF00084">
    <property type="entry name" value="Sushi"/>
    <property type="match status" value="1"/>
</dbReference>
<dbReference type="InterPro" id="IPR000436">
    <property type="entry name" value="Sushi_SCR_CCP_dom"/>
</dbReference>
<dbReference type="Proteomes" id="UP000694391">
    <property type="component" value="Unplaced"/>
</dbReference>
<accession>A0A8C0KW06</accession>
<dbReference type="PROSITE" id="PS50923">
    <property type="entry name" value="SUSHI"/>
    <property type="match status" value="1"/>
</dbReference>
<dbReference type="GO" id="GO:0006956">
    <property type="term" value="P:complement activation"/>
    <property type="evidence" value="ECO:0007669"/>
    <property type="project" value="TreeGrafter"/>
</dbReference>
<keyword evidence="3 4" id="KW-1015">Disulfide bond</keyword>
<evidence type="ECO:0000313" key="6">
    <source>
        <dbReference type="Ensembl" id="ENSCAFP00020020945.1"/>
    </source>
</evidence>
<keyword evidence="7" id="KW-1185">Reference proteome</keyword>
<evidence type="ECO:0000256" key="1">
    <source>
        <dbReference type="ARBA" id="ARBA00022659"/>
    </source>
</evidence>
<comment type="caution">
    <text evidence="4">Lacks conserved residue(s) required for the propagation of feature annotation.</text>
</comment>
<name>A0A8C0KW06_CANLU</name>
<dbReference type="PANTHER" id="PTHR45785">
    <property type="entry name" value="COMPLEMENT FACTOR H-RELATED"/>
    <property type="match status" value="1"/>
</dbReference>
<evidence type="ECO:0000313" key="7">
    <source>
        <dbReference type="Proteomes" id="UP000694391"/>
    </source>
</evidence>
<dbReference type="AlphaFoldDB" id="A0A8C0KW06"/>
<keyword evidence="1 4" id="KW-0768">Sushi</keyword>
<dbReference type="PANTHER" id="PTHR45785:SF7">
    <property type="entry name" value="COMPLEMENT FACTOR H"/>
    <property type="match status" value="1"/>
</dbReference>